<protein>
    <submittedName>
        <fullName evidence="5">SDR family NAD(P)-dependent oxidoreductase</fullName>
    </submittedName>
</protein>
<keyword evidence="2" id="KW-0560">Oxidoreductase</keyword>
<evidence type="ECO:0000313" key="6">
    <source>
        <dbReference type="Proteomes" id="UP001058860"/>
    </source>
</evidence>
<organism evidence="5 6">
    <name type="scientific">Svornostia abyssi</name>
    <dbReference type="NCBI Taxonomy" id="2898438"/>
    <lineage>
        <taxon>Bacteria</taxon>
        <taxon>Bacillati</taxon>
        <taxon>Actinomycetota</taxon>
        <taxon>Thermoleophilia</taxon>
        <taxon>Solirubrobacterales</taxon>
        <taxon>Baekduiaceae</taxon>
        <taxon>Svornostia</taxon>
    </lineage>
</organism>
<gene>
    <name evidence="5" type="ORF">LRS13_01360</name>
</gene>
<evidence type="ECO:0000256" key="2">
    <source>
        <dbReference type="ARBA" id="ARBA00023002"/>
    </source>
</evidence>
<keyword evidence="6" id="KW-1185">Reference proteome</keyword>
<dbReference type="InterPro" id="IPR002347">
    <property type="entry name" value="SDR_fam"/>
</dbReference>
<proteinExistence type="inferred from homology"/>
<name>A0ABY5PHS9_9ACTN</name>
<sequence>MKIEPGTCALVTGASSGIGRAIAEALARRGAQVGLLARSLRELEALADALPGRHVALPCDVGDAAAVQAATDRFAAEAGGLDLVVANAGLTHYRTVAEQPLAEVEQMTRVNWLGTVYTVHAALPHLLAAHRGHIVVVSSGAGLRSFPAAAAYGATKAAQRGYSTALRHELAHTGVSVTTVYPGEIATALHDHERDRMPPWYRAKDARPATTLATKILKAVEHDRRELYHPPEVRLLGIVNGISPKLADRMLHRLRGASAAPRLD</sequence>
<dbReference type="SUPFAM" id="SSF51735">
    <property type="entry name" value="NAD(P)-binding Rossmann-fold domains"/>
    <property type="match status" value="1"/>
</dbReference>
<dbReference type="RefSeq" id="WP_353864698.1">
    <property type="nucleotide sequence ID" value="NZ_CP088295.1"/>
</dbReference>
<dbReference type="SMART" id="SM00822">
    <property type="entry name" value="PKS_KR"/>
    <property type="match status" value="1"/>
</dbReference>
<dbReference type="InterPro" id="IPR036291">
    <property type="entry name" value="NAD(P)-bd_dom_sf"/>
</dbReference>
<evidence type="ECO:0000256" key="3">
    <source>
        <dbReference type="RuleBase" id="RU000363"/>
    </source>
</evidence>
<evidence type="ECO:0000259" key="4">
    <source>
        <dbReference type="SMART" id="SM00822"/>
    </source>
</evidence>
<evidence type="ECO:0000256" key="1">
    <source>
        <dbReference type="ARBA" id="ARBA00006484"/>
    </source>
</evidence>
<dbReference type="PRINTS" id="PR00080">
    <property type="entry name" value="SDRFAMILY"/>
</dbReference>
<dbReference type="InterPro" id="IPR057326">
    <property type="entry name" value="KR_dom"/>
</dbReference>
<feature type="domain" description="Ketoreductase" evidence="4">
    <location>
        <begin position="7"/>
        <end position="191"/>
    </location>
</feature>
<dbReference type="Proteomes" id="UP001058860">
    <property type="component" value="Chromosome"/>
</dbReference>
<dbReference type="PANTHER" id="PTHR44196:SF1">
    <property type="entry name" value="DEHYDROGENASE_REDUCTASE SDR FAMILY MEMBER 7B"/>
    <property type="match status" value="1"/>
</dbReference>
<comment type="similarity">
    <text evidence="1 3">Belongs to the short-chain dehydrogenases/reductases (SDR) family.</text>
</comment>
<dbReference type="PANTHER" id="PTHR44196">
    <property type="entry name" value="DEHYDROGENASE/REDUCTASE SDR FAMILY MEMBER 7B"/>
    <property type="match status" value="1"/>
</dbReference>
<dbReference type="Pfam" id="PF00106">
    <property type="entry name" value="adh_short"/>
    <property type="match status" value="1"/>
</dbReference>
<dbReference type="PRINTS" id="PR00081">
    <property type="entry name" value="GDHRDH"/>
</dbReference>
<dbReference type="Gene3D" id="3.40.50.720">
    <property type="entry name" value="NAD(P)-binding Rossmann-like Domain"/>
    <property type="match status" value="1"/>
</dbReference>
<reference evidence="6" key="1">
    <citation type="submission" date="2021-11" db="EMBL/GenBank/DDBJ databases">
        <title>Cultivation dependent microbiological survey of springs from the worlds oldest radium mine currently devoted to the extraction of radon-saturated water.</title>
        <authorList>
            <person name="Kapinusova G."/>
            <person name="Smrhova T."/>
            <person name="Strejcek M."/>
            <person name="Suman J."/>
            <person name="Jani K."/>
            <person name="Pajer P."/>
            <person name="Uhlik O."/>
        </authorList>
    </citation>
    <scope>NUCLEOTIDE SEQUENCE [LARGE SCALE GENOMIC DNA]</scope>
    <source>
        <strain evidence="6">J379</strain>
    </source>
</reference>
<dbReference type="EMBL" id="CP088295">
    <property type="protein sequence ID" value="UUY04206.1"/>
    <property type="molecule type" value="Genomic_DNA"/>
</dbReference>
<evidence type="ECO:0000313" key="5">
    <source>
        <dbReference type="EMBL" id="UUY04206.1"/>
    </source>
</evidence>
<accession>A0ABY5PHS9</accession>